<organism evidence="4 5">
    <name type="scientific">Microcella frigidaquae</name>
    <dbReference type="NCBI Taxonomy" id="424758"/>
    <lineage>
        <taxon>Bacteria</taxon>
        <taxon>Bacillati</taxon>
        <taxon>Actinomycetota</taxon>
        <taxon>Actinomycetes</taxon>
        <taxon>Micrococcales</taxon>
        <taxon>Microbacteriaceae</taxon>
        <taxon>Microcella</taxon>
    </lineage>
</organism>
<feature type="transmembrane region" description="Helical" evidence="2">
    <location>
        <begin position="60"/>
        <end position="81"/>
    </location>
</feature>
<feature type="transmembrane region" description="Helical" evidence="2">
    <location>
        <begin position="211"/>
        <end position="232"/>
    </location>
</feature>
<comment type="similarity">
    <text evidence="1">Belongs to the EamA transporter family.</text>
</comment>
<proteinExistence type="inferred from homology"/>
<keyword evidence="2" id="KW-0472">Membrane</keyword>
<feature type="domain" description="EamA" evidence="3">
    <location>
        <begin position="144"/>
        <end position="282"/>
    </location>
</feature>
<feature type="transmembrane region" description="Helical" evidence="2">
    <location>
        <begin position="238"/>
        <end position="259"/>
    </location>
</feature>
<dbReference type="PANTHER" id="PTHR22911">
    <property type="entry name" value="ACYL-MALONYL CONDENSING ENZYME-RELATED"/>
    <property type="match status" value="1"/>
</dbReference>
<feature type="transmembrane region" description="Helical" evidence="2">
    <location>
        <begin position="88"/>
        <end position="109"/>
    </location>
</feature>
<dbReference type="RefSeq" id="WP_153981728.1">
    <property type="nucleotide sequence ID" value="NZ_BAAANZ010000018.1"/>
</dbReference>
<feature type="transmembrane region" description="Helical" evidence="2">
    <location>
        <begin position="29"/>
        <end position="54"/>
    </location>
</feature>
<keyword evidence="2" id="KW-1133">Transmembrane helix</keyword>
<evidence type="ECO:0000313" key="4">
    <source>
        <dbReference type="EMBL" id="MBB5617578.1"/>
    </source>
</evidence>
<feature type="transmembrane region" description="Helical" evidence="2">
    <location>
        <begin position="147"/>
        <end position="166"/>
    </location>
</feature>
<name>A0A840XLU0_9MICO</name>
<dbReference type="AlphaFoldDB" id="A0A840XLU0"/>
<dbReference type="Proteomes" id="UP000552883">
    <property type="component" value="Unassembled WGS sequence"/>
</dbReference>
<dbReference type="EMBL" id="JACHBS010000001">
    <property type="protein sequence ID" value="MBB5617578.1"/>
    <property type="molecule type" value="Genomic_DNA"/>
</dbReference>
<keyword evidence="5" id="KW-1185">Reference proteome</keyword>
<evidence type="ECO:0000256" key="2">
    <source>
        <dbReference type="SAM" id="Phobius"/>
    </source>
</evidence>
<feature type="transmembrane region" description="Helical" evidence="2">
    <location>
        <begin position="172"/>
        <end position="195"/>
    </location>
</feature>
<dbReference type="OrthoDB" id="68076at2"/>
<accession>A0A840XLU0</accession>
<protein>
    <submittedName>
        <fullName evidence="4">Drug/metabolite transporter (DMT)-like permease</fullName>
    </submittedName>
</protein>
<dbReference type="InterPro" id="IPR000620">
    <property type="entry name" value="EamA_dom"/>
</dbReference>
<reference evidence="4 5" key="1">
    <citation type="submission" date="2020-08" db="EMBL/GenBank/DDBJ databases">
        <title>Sequencing the genomes of 1000 actinobacteria strains.</title>
        <authorList>
            <person name="Klenk H.-P."/>
        </authorList>
    </citation>
    <scope>NUCLEOTIDE SEQUENCE [LARGE SCALE GENOMIC DNA]</scope>
    <source>
        <strain evidence="4 5">DSM 23889</strain>
    </source>
</reference>
<keyword evidence="2" id="KW-0812">Transmembrane</keyword>
<dbReference type="Pfam" id="PF00892">
    <property type="entry name" value="EamA"/>
    <property type="match status" value="1"/>
</dbReference>
<evidence type="ECO:0000256" key="1">
    <source>
        <dbReference type="ARBA" id="ARBA00007362"/>
    </source>
</evidence>
<dbReference type="InterPro" id="IPR037185">
    <property type="entry name" value="EmrE-like"/>
</dbReference>
<evidence type="ECO:0000259" key="3">
    <source>
        <dbReference type="Pfam" id="PF00892"/>
    </source>
</evidence>
<dbReference type="SUPFAM" id="SSF103481">
    <property type="entry name" value="Multidrug resistance efflux transporter EmrE"/>
    <property type="match status" value="2"/>
</dbReference>
<gene>
    <name evidence="4" type="ORF">BJ959_001074</name>
</gene>
<comment type="caution">
    <text evidence="4">The sequence shown here is derived from an EMBL/GenBank/DDBJ whole genome shotgun (WGS) entry which is preliminary data.</text>
</comment>
<sequence>MAVVYTLINALFISMSNVLGGEAAKRLPLAVVVAITGPTTIVLALVIAVLFPGAPSEPGFWIGFLAGLFGGSGLPVAYRAFAHGPVGIVGAVLAVVGTAWLTIAGIVTGEPITPLRLAGLALCMLAILLVTYRPPVDGVRPNLRGPLLALVAGTLFTGFIVTINTAPAADGLWPVVGARFGVTTVALVFLVGMLIRTRGRLLPHRLTGRMLLFPIAAGVTDILGNLFLVLALQTGDLVLLAILSPAAPIFTAIIGRVFLGERMTRWQILGLVVASAALILASL</sequence>
<dbReference type="GO" id="GO:0016020">
    <property type="term" value="C:membrane"/>
    <property type="evidence" value="ECO:0007669"/>
    <property type="project" value="InterPro"/>
</dbReference>
<evidence type="ECO:0000313" key="5">
    <source>
        <dbReference type="Proteomes" id="UP000552883"/>
    </source>
</evidence>
<feature type="transmembrane region" description="Helical" evidence="2">
    <location>
        <begin position="115"/>
        <end position="135"/>
    </location>
</feature>